<evidence type="ECO:0000259" key="2">
    <source>
        <dbReference type="Pfam" id="PF07971"/>
    </source>
</evidence>
<dbReference type="InterPro" id="IPR041371">
    <property type="entry name" value="GH92_N"/>
</dbReference>
<accession>A0A108U4E8</accession>
<dbReference type="GO" id="GO:0000224">
    <property type="term" value="F:peptide-N4-(N-acetyl-beta-glucosaminyl)asparagine amidase activity"/>
    <property type="evidence" value="ECO:0007669"/>
    <property type="project" value="TreeGrafter"/>
</dbReference>
<dbReference type="GO" id="GO:0005975">
    <property type="term" value="P:carbohydrate metabolic process"/>
    <property type="evidence" value="ECO:0007669"/>
    <property type="project" value="InterPro"/>
</dbReference>
<evidence type="ECO:0000313" key="5">
    <source>
        <dbReference type="Proteomes" id="UP000023435"/>
    </source>
</evidence>
<feature type="domain" description="Glycosyl hydrolase family 92" evidence="2">
    <location>
        <begin position="484"/>
        <end position="996"/>
    </location>
</feature>
<dbReference type="FunFam" id="3.30.2080.10:FF:000001">
    <property type="entry name" value="Alpha-1,2-mannosidase subfamily"/>
    <property type="match status" value="1"/>
</dbReference>
<dbReference type="Gene3D" id="3.30.2080.10">
    <property type="entry name" value="GH92 mannosidase domain"/>
    <property type="match status" value="1"/>
</dbReference>
<comment type="caution">
    <text evidence="4">The sequence shown here is derived from an EMBL/GenBank/DDBJ whole genome shotgun (WGS) entry which is preliminary data.</text>
</comment>
<feature type="domain" description="Glycosyl hydrolase family 92 N-terminal" evidence="3">
    <location>
        <begin position="251"/>
        <end position="478"/>
    </location>
</feature>
<dbReference type="NCBIfam" id="TIGR01180">
    <property type="entry name" value="aman2_put"/>
    <property type="match status" value="1"/>
</dbReference>
<dbReference type="SUPFAM" id="SSF48208">
    <property type="entry name" value="Six-hairpin glycosidases"/>
    <property type="match status" value="1"/>
</dbReference>
<evidence type="ECO:0000313" key="4">
    <source>
        <dbReference type="EMBL" id="KWS02350.1"/>
    </source>
</evidence>
<dbReference type="Proteomes" id="UP000023435">
    <property type="component" value="Unassembled WGS sequence"/>
</dbReference>
<evidence type="ECO:0000256" key="1">
    <source>
        <dbReference type="SAM" id="MobiDB-lite"/>
    </source>
</evidence>
<dbReference type="InterPro" id="IPR014718">
    <property type="entry name" value="GH-type_carb-bd"/>
</dbReference>
<proteinExistence type="predicted"/>
<dbReference type="InterPro" id="IPR005887">
    <property type="entry name" value="GH92_a_mannosidase_put"/>
</dbReference>
<dbReference type="Gene3D" id="1.20.1610.10">
    <property type="entry name" value="alpha-1,2-mannosidases domains"/>
    <property type="match status" value="1"/>
</dbReference>
<dbReference type="PANTHER" id="PTHR12143:SF43">
    <property type="entry name" value="PUTATIVE-RELATED"/>
    <property type="match status" value="1"/>
</dbReference>
<dbReference type="Pfam" id="PF07971">
    <property type="entry name" value="Glyco_hydro_92"/>
    <property type="match status" value="1"/>
</dbReference>
<dbReference type="InterPro" id="IPR012939">
    <property type="entry name" value="Glyco_hydro_92"/>
</dbReference>
<dbReference type="GO" id="GO:0006516">
    <property type="term" value="P:glycoprotein catabolic process"/>
    <property type="evidence" value="ECO:0007669"/>
    <property type="project" value="TreeGrafter"/>
</dbReference>
<dbReference type="Pfam" id="PF17678">
    <property type="entry name" value="Glyco_hydro_92N"/>
    <property type="match status" value="1"/>
</dbReference>
<dbReference type="RefSeq" id="WP_235592312.1">
    <property type="nucleotide sequence ID" value="NZ_JAJA02000002.1"/>
</dbReference>
<protein>
    <submittedName>
        <fullName evidence="4">Alpha-1,2-mannosidase</fullName>
    </submittedName>
</protein>
<evidence type="ECO:0000259" key="3">
    <source>
        <dbReference type="Pfam" id="PF17678"/>
    </source>
</evidence>
<dbReference type="Gene3D" id="1.20.1050.60">
    <property type="entry name" value="alpha-1,2-mannosidase"/>
    <property type="match status" value="1"/>
</dbReference>
<gene>
    <name evidence="4" type="ORF">AZ78_5017</name>
</gene>
<dbReference type="InterPro" id="IPR008928">
    <property type="entry name" value="6-hairpin_glycosidase_sf"/>
</dbReference>
<name>A0A108U4E8_9GAMM</name>
<dbReference type="InterPro" id="IPR050883">
    <property type="entry name" value="PNGase"/>
</dbReference>
<dbReference type="AlphaFoldDB" id="A0A108U4E8"/>
<sequence>MSAYSSNRRGGRAGNRAGALALIGLIGMSMAQGAVAKPARTFWTSFEAADPPLALGPADSPRLSADGGPPAAAALTAKPEVGFSGLRSLRYEGIGGGEQQAQVFNVDIAVGKDSELSYKVFPLSAANQPGVPGQPAVSPLDNLRNASTYVAIDLLFDDGSRLSQRAPLDRHGFALTARGQGQARLLYPDQWNAVASRIGEVAAGRRIRQILVVHDGDRGLTYRGYLDDLRIGPATITPVSDTQAAQHPSDYVDTRRGSNSNSRYSRGNTFPAVALPHGFNFWTPTTNAGSHWIYQYQERNGDDNRPRIEAFALSHEPSPWMGDRQSFHILPALGAGAVELDRGKRALSFGHDQETARPDYYKVRFDNGLIAELTPTDHAAILRFTYPDAQARLLFDQRDEHGDIVVHADGRGLSGWTESKSKLSTGASRLYLYARFDQPARAGKREAPSAGRDRVSAWFDFDLGQARERQVSLRIATSLISVEQAQRNLELEIAQDDSFDTVRERARAAWDAKLGIVRIDGAPEHERATLYSNLYRLFLYPNSGYENTGSAENPRYQYASPFSPAAGASDGERTGAAIVDGKVYVNNGFWDTYRTAWPAYVLLTPTAAGEMIDGFVQQYRDGGWIARWSSPGYADLMVGTSSDVAFADAWLKGVRNFDVRSFYQSAIRNASSVSTVPGAGRKGIERAIFSGYADSTVDEGLSWSMDGYINDFAIGRLASALSREPAGDDPAVVDPYREHYADDALYYRNRALGYVNLFNPGVGFFVGRHRDGRWRYTASEFDPTRWGGDYTETNAWNMAFHAPQDGAGLAALYGGRTALGNKLDQFFATPGTFEVGSYGGVIHEMIEARDVRMGQYGHSNQPSHHIPYMYAAAGQPWRIQEKVRDILDRLYVGGEIGQGYPGDEDNGEMSAWWLFSAAGFYPLRMGSPEYVIGAPRFEHMSIRLENGKELRINAPKVSERNRYVQSLKVNGQPWDRLSLPHELLAQGAVLDFRMGPSPSNWASMPQALPESLSADGEMPAPLRDLSRRDNATVAGLNAKQAAGLFDNDATTSVRLNAPMPLLSWSFKTAASVRLYTLTSSNKRGDPQAWALQGSNDGAQWTTLDERRDEAFAWRRQTRAFAIREPRAFTRYRLRLVNDGEGQGGIELAEVELLGEAH</sequence>
<organism evidence="4 5">
    <name type="scientific">Lysobacter capsici AZ78</name>
    <dbReference type="NCBI Taxonomy" id="1444315"/>
    <lineage>
        <taxon>Bacteria</taxon>
        <taxon>Pseudomonadati</taxon>
        <taxon>Pseudomonadota</taxon>
        <taxon>Gammaproteobacteria</taxon>
        <taxon>Lysobacterales</taxon>
        <taxon>Lysobacteraceae</taxon>
        <taxon>Lysobacter</taxon>
    </lineage>
</organism>
<dbReference type="PANTHER" id="PTHR12143">
    <property type="entry name" value="PEPTIDE N-GLYCANASE PNGASE -RELATED"/>
    <property type="match status" value="1"/>
</dbReference>
<reference evidence="4 5" key="1">
    <citation type="journal article" date="2014" name="Genome Announc.">
        <title>Draft Genome Sequence of Lysobacter capsici AZ78, a Bacterium Antagonistic to Plant-Pathogenic Oomycetes.</title>
        <authorList>
            <person name="Puopolo G."/>
            <person name="Sonego P."/>
            <person name="Engelen K."/>
            <person name="Pertot I."/>
        </authorList>
    </citation>
    <scope>NUCLEOTIDE SEQUENCE [LARGE SCALE GENOMIC DNA]</scope>
    <source>
        <strain evidence="4 5">AZ78</strain>
    </source>
</reference>
<keyword evidence="5" id="KW-1185">Reference proteome</keyword>
<dbReference type="Gene3D" id="2.60.120.260">
    <property type="entry name" value="Galactose-binding domain-like"/>
    <property type="match status" value="1"/>
</dbReference>
<feature type="region of interest" description="Disordered" evidence="1">
    <location>
        <begin position="240"/>
        <end position="265"/>
    </location>
</feature>
<dbReference type="EMBL" id="JAJA02000002">
    <property type="protein sequence ID" value="KWS02350.1"/>
    <property type="molecule type" value="Genomic_DNA"/>
</dbReference>
<dbReference type="GO" id="GO:0005829">
    <property type="term" value="C:cytosol"/>
    <property type="evidence" value="ECO:0007669"/>
    <property type="project" value="TreeGrafter"/>
</dbReference>
<dbReference type="GO" id="GO:0030246">
    <property type="term" value="F:carbohydrate binding"/>
    <property type="evidence" value="ECO:0007669"/>
    <property type="project" value="InterPro"/>
</dbReference>
<dbReference type="Gene3D" id="2.70.98.10">
    <property type="match status" value="1"/>
</dbReference>